<dbReference type="KEGG" id="bfo:118404182"/>
<dbReference type="Proteomes" id="UP000001554">
    <property type="component" value="Chromosome 17"/>
</dbReference>
<dbReference type="RefSeq" id="XP_035659095.1">
    <property type="nucleotide sequence ID" value="XM_035803202.1"/>
</dbReference>
<name>A0A9J7HG94_BRAFL</name>
<dbReference type="PANTHER" id="PTHR35555">
    <property type="entry name" value="ENDONUCLEASE-REVERSE TRANSCRIPTASE"/>
    <property type="match status" value="1"/>
</dbReference>
<feature type="compositionally biased region" description="Basic and acidic residues" evidence="3">
    <location>
        <begin position="73"/>
        <end position="82"/>
    </location>
</feature>
<feature type="compositionally biased region" description="Basic and acidic residues" evidence="3">
    <location>
        <begin position="96"/>
        <end position="105"/>
    </location>
</feature>
<dbReference type="SUPFAM" id="SSF56349">
    <property type="entry name" value="DNA breaking-rejoining enzymes"/>
    <property type="match status" value="1"/>
</dbReference>
<reference evidence="5" key="2">
    <citation type="submission" date="2025-08" db="UniProtKB">
        <authorList>
            <consortium name="RefSeq"/>
        </authorList>
    </citation>
    <scope>IDENTIFICATION</scope>
    <source>
        <strain evidence="5">S238N-H82</strain>
        <tissue evidence="5">Testes</tissue>
    </source>
</reference>
<evidence type="ECO:0000256" key="1">
    <source>
        <dbReference type="ARBA" id="ARBA00023125"/>
    </source>
</evidence>
<dbReference type="Gene3D" id="1.10.443.10">
    <property type="entry name" value="Intergrase catalytic core"/>
    <property type="match status" value="1"/>
</dbReference>
<feature type="compositionally biased region" description="Basic and acidic residues" evidence="3">
    <location>
        <begin position="118"/>
        <end position="133"/>
    </location>
</feature>
<evidence type="ECO:0000256" key="2">
    <source>
        <dbReference type="ARBA" id="ARBA00023172"/>
    </source>
</evidence>
<organism evidence="4 5">
    <name type="scientific">Branchiostoma floridae</name>
    <name type="common">Florida lancelet</name>
    <name type="synonym">Amphioxus</name>
    <dbReference type="NCBI Taxonomy" id="7739"/>
    <lineage>
        <taxon>Eukaryota</taxon>
        <taxon>Metazoa</taxon>
        <taxon>Chordata</taxon>
        <taxon>Cephalochordata</taxon>
        <taxon>Leptocardii</taxon>
        <taxon>Amphioxiformes</taxon>
        <taxon>Branchiostomatidae</taxon>
        <taxon>Branchiostoma</taxon>
    </lineage>
</organism>
<dbReference type="PANTHER" id="PTHR35555:SF3">
    <property type="entry name" value="ENDONUCLEASE-REVERSE TRANSCRIPTASE"/>
    <property type="match status" value="1"/>
</dbReference>
<sequence>MRGAGKRKTRPPVRFGDYQLDDQYAWSDHASLRDCPSPVVSSLSPPIDELEDEIDHQLAEVSRSIERIQLNEARLREHDQQTKPKKTQRNPPPQTRDIRQDDVPRNSRVRMTSPPRAFSRDPDSRTFSRDFGQDGRGAPRKNPSRRPAHTDEYEQTRGYPSLRDIRSMNYLQDPFTSAKRVRAQPRQPPPGDTFGWDLDGDNNRRPRRQRDYSSASDDDDKPYRATAWRLLQQDTRDTQRSAFAASTQANHRTHFAAYLGFCEYFHQQPFPATPHLLSCYAQFLSRTLNSPASISHYLSSVKLLHHLQGFHDLHLKHFELQQTLKGLKRNLQHRPRVPHPVTPEFLFQAHLSLDHSKPKDATIWAILLVGFFAYFRKSNLVPPTARAFKPDHHLCRRDILVAPEGLLIRTSWSKTIQPNEREVLTPVLAIPGSPLCPVAAYRRMLHIVPASPDSPAFLLPSTPRRPCRPVTSSILEKAFAQLVASAGRPPGFHTLHDLRRGGYTLAFEAGVPRELRQRHGDWRSDADLFYLQPSMAQRLRLPAAMRTLILQRTT</sequence>
<dbReference type="GO" id="GO:0015074">
    <property type="term" value="P:DNA integration"/>
    <property type="evidence" value="ECO:0007669"/>
    <property type="project" value="InterPro"/>
</dbReference>
<keyword evidence="1" id="KW-0238">DNA-binding</keyword>
<dbReference type="InterPro" id="IPR013762">
    <property type="entry name" value="Integrase-like_cat_sf"/>
</dbReference>
<keyword evidence="2" id="KW-0233">DNA recombination</keyword>
<gene>
    <name evidence="5" type="primary">LOC118404182</name>
</gene>
<dbReference type="GO" id="GO:0006310">
    <property type="term" value="P:DNA recombination"/>
    <property type="evidence" value="ECO:0007669"/>
    <property type="project" value="UniProtKB-KW"/>
</dbReference>
<proteinExistence type="predicted"/>
<accession>A0A9J7HG94</accession>
<feature type="compositionally biased region" description="Basic residues" evidence="3">
    <location>
        <begin position="138"/>
        <end position="147"/>
    </location>
</feature>
<evidence type="ECO:0000313" key="5">
    <source>
        <dbReference type="RefSeq" id="XP_035659095.1"/>
    </source>
</evidence>
<feature type="region of interest" description="Disordered" evidence="3">
    <location>
        <begin position="69"/>
        <end position="224"/>
    </location>
</feature>
<evidence type="ECO:0000256" key="3">
    <source>
        <dbReference type="SAM" id="MobiDB-lite"/>
    </source>
</evidence>
<dbReference type="AlphaFoldDB" id="A0A9J7HG94"/>
<keyword evidence="4" id="KW-1185">Reference proteome</keyword>
<evidence type="ECO:0000313" key="4">
    <source>
        <dbReference type="Proteomes" id="UP000001554"/>
    </source>
</evidence>
<dbReference type="SUPFAM" id="SSF47823">
    <property type="entry name" value="lambda integrase-like, N-terminal domain"/>
    <property type="match status" value="1"/>
</dbReference>
<dbReference type="OrthoDB" id="3254696at2759"/>
<reference evidence="4" key="1">
    <citation type="journal article" date="2020" name="Nat. Ecol. Evol.">
        <title>Deeply conserved synteny resolves early events in vertebrate evolution.</title>
        <authorList>
            <person name="Simakov O."/>
            <person name="Marletaz F."/>
            <person name="Yue J.X."/>
            <person name="O'Connell B."/>
            <person name="Jenkins J."/>
            <person name="Brandt A."/>
            <person name="Calef R."/>
            <person name="Tung C.H."/>
            <person name="Huang T.K."/>
            <person name="Schmutz J."/>
            <person name="Satoh N."/>
            <person name="Yu J.K."/>
            <person name="Putnam N.H."/>
            <person name="Green R.E."/>
            <person name="Rokhsar D.S."/>
        </authorList>
    </citation>
    <scope>NUCLEOTIDE SEQUENCE [LARGE SCALE GENOMIC DNA]</scope>
    <source>
        <strain evidence="4">S238N-H82</strain>
    </source>
</reference>
<protein>
    <submittedName>
        <fullName evidence="5">Uncharacterized protein LOC118404182</fullName>
    </submittedName>
</protein>
<dbReference type="InterPro" id="IPR010998">
    <property type="entry name" value="Integrase_recombinase_N"/>
</dbReference>
<dbReference type="GeneID" id="118404182"/>
<dbReference type="GO" id="GO:0003677">
    <property type="term" value="F:DNA binding"/>
    <property type="evidence" value="ECO:0007669"/>
    <property type="project" value="UniProtKB-KW"/>
</dbReference>
<dbReference type="Gene3D" id="1.10.150.130">
    <property type="match status" value="1"/>
</dbReference>
<dbReference type="InterPro" id="IPR011010">
    <property type="entry name" value="DNA_brk_join_enz"/>
</dbReference>